<dbReference type="EMBL" id="CP024785">
    <property type="protein sequence ID" value="AUB35508.1"/>
    <property type="molecule type" value="Genomic_DNA"/>
</dbReference>
<keyword evidence="2" id="KW-1185">Reference proteome</keyword>
<proteinExistence type="predicted"/>
<dbReference type="KEGG" id="nfl:COO91_01388"/>
<evidence type="ECO:0000313" key="2">
    <source>
        <dbReference type="Proteomes" id="UP000232003"/>
    </source>
</evidence>
<dbReference type="Proteomes" id="UP000232003">
    <property type="component" value="Chromosome"/>
</dbReference>
<reference evidence="1 2" key="1">
    <citation type="submission" date="2017-11" db="EMBL/GenBank/DDBJ databases">
        <title>Complete genome of a free-living desiccation-tolerant cyanobacterium and its photosynthetic adaptation to extreme terrestrial habitat.</title>
        <authorList>
            <person name="Shang J."/>
        </authorList>
    </citation>
    <scope>NUCLEOTIDE SEQUENCE [LARGE SCALE GENOMIC DNA]</scope>
    <source>
        <strain evidence="1 2">CCNUN1</strain>
    </source>
</reference>
<gene>
    <name evidence="1" type="ORF">COO91_01388</name>
</gene>
<name>A0A2K8SJB9_9NOSO</name>
<sequence>MRVLSIFKCHGTPDLRHLKKTSWHLWEKGKGEGGRGKERDGIFLFPLSLQEY</sequence>
<evidence type="ECO:0000313" key="1">
    <source>
        <dbReference type="EMBL" id="AUB35508.1"/>
    </source>
</evidence>
<dbReference type="AlphaFoldDB" id="A0A2K8SJB9"/>
<organism evidence="1 2">
    <name type="scientific">Nostoc flagelliforme CCNUN1</name>
    <dbReference type="NCBI Taxonomy" id="2038116"/>
    <lineage>
        <taxon>Bacteria</taxon>
        <taxon>Bacillati</taxon>
        <taxon>Cyanobacteriota</taxon>
        <taxon>Cyanophyceae</taxon>
        <taxon>Nostocales</taxon>
        <taxon>Nostocaceae</taxon>
        <taxon>Nostoc</taxon>
    </lineage>
</organism>
<protein>
    <submittedName>
        <fullName evidence="1">Uncharacterized protein</fullName>
    </submittedName>
</protein>
<accession>A0A2K8SJB9</accession>